<gene>
    <name evidence="2" type="ORF">MARPO_0022s0131</name>
</gene>
<dbReference type="Proteomes" id="UP000244005">
    <property type="component" value="Unassembled WGS sequence"/>
</dbReference>
<protein>
    <submittedName>
        <fullName evidence="2">Uncharacterized protein</fullName>
    </submittedName>
</protein>
<evidence type="ECO:0000313" key="3">
    <source>
        <dbReference type="Proteomes" id="UP000244005"/>
    </source>
</evidence>
<dbReference type="Gramene" id="Mp3g04000.1">
    <property type="protein sequence ID" value="Mp3g04000.1.cds1"/>
    <property type="gene ID" value="Mp3g04000"/>
</dbReference>
<name>A0A2R6XD56_MARPO</name>
<proteinExistence type="predicted"/>
<sequence>MRPPTALRTNIAHPSLSQDSLQGRSQGTTTVTWARRSPPHGAMLRGNSRCRIRNPIRQENEVASCVTHVDYPKSLGGNEVSLSVWHAMPWPFVI</sequence>
<feature type="region of interest" description="Disordered" evidence="1">
    <location>
        <begin position="1"/>
        <end position="47"/>
    </location>
</feature>
<feature type="compositionally biased region" description="Polar residues" evidence="1">
    <location>
        <begin position="15"/>
        <end position="32"/>
    </location>
</feature>
<organism evidence="2 3">
    <name type="scientific">Marchantia polymorpha</name>
    <name type="common">Common liverwort</name>
    <name type="synonym">Marchantia aquatica</name>
    <dbReference type="NCBI Taxonomy" id="3197"/>
    <lineage>
        <taxon>Eukaryota</taxon>
        <taxon>Viridiplantae</taxon>
        <taxon>Streptophyta</taxon>
        <taxon>Embryophyta</taxon>
        <taxon>Marchantiophyta</taxon>
        <taxon>Marchantiopsida</taxon>
        <taxon>Marchantiidae</taxon>
        <taxon>Marchantiales</taxon>
        <taxon>Marchantiaceae</taxon>
        <taxon>Marchantia</taxon>
    </lineage>
</organism>
<dbReference type="AlphaFoldDB" id="A0A2R6XD56"/>
<evidence type="ECO:0000256" key="1">
    <source>
        <dbReference type="SAM" id="MobiDB-lite"/>
    </source>
</evidence>
<evidence type="ECO:0000313" key="2">
    <source>
        <dbReference type="EMBL" id="PTQ44035.1"/>
    </source>
</evidence>
<accession>A0A2R6XD56</accession>
<reference evidence="3" key="1">
    <citation type="journal article" date="2017" name="Cell">
        <title>Insights into land plant evolution garnered from the Marchantia polymorpha genome.</title>
        <authorList>
            <person name="Bowman J.L."/>
            <person name="Kohchi T."/>
            <person name="Yamato K.T."/>
            <person name="Jenkins J."/>
            <person name="Shu S."/>
            <person name="Ishizaki K."/>
            <person name="Yamaoka S."/>
            <person name="Nishihama R."/>
            <person name="Nakamura Y."/>
            <person name="Berger F."/>
            <person name="Adam C."/>
            <person name="Aki S.S."/>
            <person name="Althoff F."/>
            <person name="Araki T."/>
            <person name="Arteaga-Vazquez M.A."/>
            <person name="Balasubrmanian S."/>
            <person name="Barry K."/>
            <person name="Bauer D."/>
            <person name="Boehm C.R."/>
            <person name="Briginshaw L."/>
            <person name="Caballero-Perez J."/>
            <person name="Catarino B."/>
            <person name="Chen F."/>
            <person name="Chiyoda S."/>
            <person name="Chovatia M."/>
            <person name="Davies K.M."/>
            <person name="Delmans M."/>
            <person name="Demura T."/>
            <person name="Dierschke T."/>
            <person name="Dolan L."/>
            <person name="Dorantes-Acosta A.E."/>
            <person name="Eklund D.M."/>
            <person name="Florent S.N."/>
            <person name="Flores-Sandoval E."/>
            <person name="Fujiyama A."/>
            <person name="Fukuzawa H."/>
            <person name="Galik B."/>
            <person name="Grimanelli D."/>
            <person name="Grimwood J."/>
            <person name="Grossniklaus U."/>
            <person name="Hamada T."/>
            <person name="Haseloff J."/>
            <person name="Hetherington A.J."/>
            <person name="Higo A."/>
            <person name="Hirakawa Y."/>
            <person name="Hundley H.N."/>
            <person name="Ikeda Y."/>
            <person name="Inoue K."/>
            <person name="Inoue S.I."/>
            <person name="Ishida S."/>
            <person name="Jia Q."/>
            <person name="Kakita M."/>
            <person name="Kanazawa T."/>
            <person name="Kawai Y."/>
            <person name="Kawashima T."/>
            <person name="Kennedy M."/>
            <person name="Kinose K."/>
            <person name="Kinoshita T."/>
            <person name="Kohara Y."/>
            <person name="Koide E."/>
            <person name="Komatsu K."/>
            <person name="Kopischke S."/>
            <person name="Kubo M."/>
            <person name="Kyozuka J."/>
            <person name="Lagercrantz U."/>
            <person name="Lin S.S."/>
            <person name="Lindquist E."/>
            <person name="Lipzen A.M."/>
            <person name="Lu C.W."/>
            <person name="De Luna E."/>
            <person name="Martienssen R.A."/>
            <person name="Minamino N."/>
            <person name="Mizutani M."/>
            <person name="Mizutani M."/>
            <person name="Mochizuki N."/>
            <person name="Monte I."/>
            <person name="Mosher R."/>
            <person name="Nagasaki H."/>
            <person name="Nakagami H."/>
            <person name="Naramoto S."/>
            <person name="Nishitani K."/>
            <person name="Ohtani M."/>
            <person name="Okamoto T."/>
            <person name="Okumura M."/>
            <person name="Phillips J."/>
            <person name="Pollak B."/>
            <person name="Reinders A."/>
            <person name="Rovekamp M."/>
            <person name="Sano R."/>
            <person name="Sawa S."/>
            <person name="Schmid M.W."/>
            <person name="Shirakawa M."/>
            <person name="Solano R."/>
            <person name="Spunde A."/>
            <person name="Suetsugu N."/>
            <person name="Sugano S."/>
            <person name="Sugiyama A."/>
            <person name="Sun R."/>
            <person name="Suzuki Y."/>
            <person name="Takenaka M."/>
            <person name="Takezawa D."/>
            <person name="Tomogane H."/>
            <person name="Tsuzuki M."/>
            <person name="Ueda T."/>
            <person name="Umeda M."/>
            <person name="Ward J.M."/>
            <person name="Watanabe Y."/>
            <person name="Yazaki K."/>
            <person name="Yokoyama R."/>
            <person name="Yoshitake Y."/>
            <person name="Yotsui I."/>
            <person name="Zachgo S."/>
            <person name="Schmutz J."/>
        </authorList>
    </citation>
    <scope>NUCLEOTIDE SEQUENCE [LARGE SCALE GENOMIC DNA]</scope>
    <source>
        <strain evidence="3">Tak-1</strain>
    </source>
</reference>
<dbReference type="EMBL" id="KZ772694">
    <property type="protein sequence ID" value="PTQ44035.1"/>
    <property type="molecule type" value="Genomic_DNA"/>
</dbReference>
<keyword evidence="3" id="KW-1185">Reference proteome</keyword>